<reference evidence="2 3" key="1">
    <citation type="submission" date="2024-07" db="EMBL/GenBank/DDBJ databases">
        <title>Section-level genome sequencing and comparative genomics of Aspergillus sections Usti and Cavernicolus.</title>
        <authorList>
            <consortium name="Lawrence Berkeley National Laboratory"/>
            <person name="Nybo J.L."/>
            <person name="Vesth T.C."/>
            <person name="Theobald S."/>
            <person name="Frisvad J.C."/>
            <person name="Larsen T.O."/>
            <person name="Kjaerboelling I."/>
            <person name="Rothschild-Mancinelli K."/>
            <person name="Lyhne E.K."/>
            <person name="Kogle M.E."/>
            <person name="Barry K."/>
            <person name="Clum A."/>
            <person name="Na H."/>
            <person name="Ledsgaard L."/>
            <person name="Lin J."/>
            <person name="Lipzen A."/>
            <person name="Kuo A."/>
            <person name="Riley R."/>
            <person name="Mondo S."/>
            <person name="Labutti K."/>
            <person name="Haridas S."/>
            <person name="Pangalinan J."/>
            <person name="Salamov A.A."/>
            <person name="Simmons B.A."/>
            <person name="Magnuson J.K."/>
            <person name="Chen J."/>
            <person name="Drula E."/>
            <person name="Henrissat B."/>
            <person name="Wiebenga A."/>
            <person name="Lubbers R.J."/>
            <person name="Gomes A.C."/>
            <person name="Makela M.R."/>
            <person name="Stajich J."/>
            <person name="Grigoriev I.V."/>
            <person name="Mortensen U.H."/>
            <person name="De Vries R.P."/>
            <person name="Baker S.E."/>
            <person name="Andersen M.R."/>
        </authorList>
    </citation>
    <scope>NUCLEOTIDE SEQUENCE [LARGE SCALE GENOMIC DNA]</scope>
    <source>
        <strain evidence="2 3">CBS 209.92</strain>
    </source>
</reference>
<comment type="caution">
    <text evidence="2">The sequence shown here is derived from an EMBL/GenBank/DDBJ whole genome shotgun (WGS) entry which is preliminary data.</text>
</comment>
<protein>
    <submittedName>
        <fullName evidence="2">Uncharacterized protein</fullName>
    </submittedName>
</protein>
<gene>
    <name evidence="2" type="ORF">BJX66DRAFT_308424</name>
</gene>
<proteinExistence type="predicted"/>
<name>A0ABR4FZP9_9EURO</name>
<feature type="non-terminal residue" evidence="2">
    <location>
        <position position="91"/>
    </location>
</feature>
<sequence>MFPPCASAFRLASRLFRPRPLEPACSSRIIRRIGNVDNMRDWSSSLLASSLLILALSAANLSFIVSRSLRNRSPILLHRIPVERIPTGLEL</sequence>
<keyword evidence="1" id="KW-0812">Transmembrane</keyword>
<keyword evidence="1" id="KW-0472">Membrane</keyword>
<feature type="transmembrane region" description="Helical" evidence="1">
    <location>
        <begin position="46"/>
        <end position="65"/>
    </location>
</feature>
<accession>A0ABR4FZP9</accession>
<dbReference type="EMBL" id="JBFTWV010000075">
    <property type="protein sequence ID" value="KAL2788737.1"/>
    <property type="molecule type" value="Genomic_DNA"/>
</dbReference>
<evidence type="ECO:0000256" key="1">
    <source>
        <dbReference type="SAM" id="Phobius"/>
    </source>
</evidence>
<keyword evidence="1" id="KW-1133">Transmembrane helix</keyword>
<dbReference type="Proteomes" id="UP001610563">
    <property type="component" value="Unassembled WGS sequence"/>
</dbReference>
<evidence type="ECO:0000313" key="2">
    <source>
        <dbReference type="EMBL" id="KAL2788737.1"/>
    </source>
</evidence>
<evidence type="ECO:0000313" key="3">
    <source>
        <dbReference type="Proteomes" id="UP001610563"/>
    </source>
</evidence>
<keyword evidence="3" id="KW-1185">Reference proteome</keyword>
<organism evidence="2 3">
    <name type="scientific">Aspergillus keveii</name>
    <dbReference type="NCBI Taxonomy" id="714993"/>
    <lineage>
        <taxon>Eukaryota</taxon>
        <taxon>Fungi</taxon>
        <taxon>Dikarya</taxon>
        <taxon>Ascomycota</taxon>
        <taxon>Pezizomycotina</taxon>
        <taxon>Eurotiomycetes</taxon>
        <taxon>Eurotiomycetidae</taxon>
        <taxon>Eurotiales</taxon>
        <taxon>Aspergillaceae</taxon>
        <taxon>Aspergillus</taxon>
        <taxon>Aspergillus subgen. Nidulantes</taxon>
    </lineage>
</organism>